<dbReference type="Proteomes" id="UP000325081">
    <property type="component" value="Unassembled WGS sequence"/>
</dbReference>
<comment type="caution">
    <text evidence="1">The sequence shown here is derived from an EMBL/GenBank/DDBJ whole genome shotgun (WGS) entry which is preliminary data.</text>
</comment>
<sequence>KSGSPATPANSISIESTPFTISNTPFTSTAFIIEFGADLIPLPKLCGGYRHPKIVLAEYHGSLAVISHEDGGDSNFDDGGDSNFDDDYLWFEIWSWSHLSTVHVPSEDPYTEVVGLYNNDKVILVYEGAIKLYYCGTSELQSLGVIDDYKDVEEKHINTSR</sequence>
<dbReference type="OrthoDB" id="913973at2759"/>
<name>A0A5A7PLT5_STRAF</name>
<protein>
    <submittedName>
        <fullName evidence="1">Type IV / VI secretion system protein</fullName>
    </submittedName>
</protein>
<dbReference type="EMBL" id="BKCP01004750">
    <property type="protein sequence ID" value="GER33626.1"/>
    <property type="molecule type" value="Genomic_DNA"/>
</dbReference>
<evidence type="ECO:0000313" key="1">
    <source>
        <dbReference type="EMBL" id="GER33626.1"/>
    </source>
</evidence>
<feature type="non-terminal residue" evidence="1">
    <location>
        <position position="161"/>
    </location>
</feature>
<gene>
    <name evidence="1" type="ORF">STAS_09789</name>
</gene>
<proteinExistence type="predicted"/>
<organism evidence="1 2">
    <name type="scientific">Striga asiatica</name>
    <name type="common">Asiatic witchweed</name>
    <name type="synonym">Buchnera asiatica</name>
    <dbReference type="NCBI Taxonomy" id="4170"/>
    <lineage>
        <taxon>Eukaryota</taxon>
        <taxon>Viridiplantae</taxon>
        <taxon>Streptophyta</taxon>
        <taxon>Embryophyta</taxon>
        <taxon>Tracheophyta</taxon>
        <taxon>Spermatophyta</taxon>
        <taxon>Magnoliopsida</taxon>
        <taxon>eudicotyledons</taxon>
        <taxon>Gunneridae</taxon>
        <taxon>Pentapetalae</taxon>
        <taxon>asterids</taxon>
        <taxon>lamiids</taxon>
        <taxon>Lamiales</taxon>
        <taxon>Orobanchaceae</taxon>
        <taxon>Buchnereae</taxon>
        <taxon>Striga</taxon>
    </lineage>
</organism>
<evidence type="ECO:0000313" key="2">
    <source>
        <dbReference type="Proteomes" id="UP000325081"/>
    </source>
</evidence>
<dbReference type="AlphaFoldDB" id="A0A5A7PLT5"/>
<feature type="non-terminal residue" evidence="1">
    <location>
        <position position="1"/>
    </location>
</feature>
<keyword evidence="2" id="KW-1185">Reference proteome</keyword>
<reference evidence="2" key="1">
    <citation type="journal article" date="2019" name="Curr. Biol.">
        <title>Genome Sequence of Striga asiatica Provides Insight into the Evolution of Plant Parasitism.</title>
        <authorList>
            <person name="Yoshida S."/>
            <person name="Kim S."/>
            <person name="Wafula E.K."/>
            <person name="Tanskanen J."/>
            <person name="Kim Y.M."/>
            <person name="Honaas L."/>
            <person name="Yang Z."/>
            <person name="Spallek T."/>
            <person name="Conn C.E."/>
            <person name="Ichihashi Y."/>
            <person name="Cheong K."/>
            <person name="Cui S."/>
            <person name="Der J.P."/>
            <person name="Gundlach H."/>
            <person name="Jiao Y."/>
            <person name="Hori C."/>
            <person name="Ishida J.K."/>
            <person name="Kasahara H."/>
            <person name="Kiba T."/>
            <person name="Kim M.S."/>
            <person name="Koo N."/>
            <person name="Laohavisit A."/>
            <person name="Lee Y.H."/>
            <person name="Lumba S."/>
            <person name="McCourt P."/>
            <person name="Mortimer J.C."/>
            <person name="Mutuku J.M."/>
            <person name="Nomura T."/>
            <person name="Sasaki-Sekimoto Y."/>
            <person name="Seto Y."/>
            <person name="Wang Y."/>
            <person name="Wakatake T."/>
            <person name="Sakakibara H."/>
            <person name="Demura T."/>
            <person name="Yamaguchi S."/>
            <person name="Yoneyama K."/>
            <person name="Manabe R.I."/>
            <person name="Nelson D.C."/>
            <person name="Schulman A.H."/>
            <person name="Timko M.P."/>
            <person name="dePamphilis C.W."/>
            <person name="Choi D."/>
            <person name="Shirasu K."/>
        </authorList>
    </citation>
    <scope>NUCLEOTIDE SEQUENCE [LARGE SCALE GENOMIC DNA]</scope>
    <source>
        <strain evidence="2">cv. UVA1</strain>
    </source>
</reference>
<accession>A0A5A7PLT5</accession>